<dbReference type="OrthoDB" id="5459696at2"/>
<sequence length="78" mass="8562">MSPRLKDLVDVLLKLALVAGLIVFLYFYATGRAVGRYLYIANGELEYVMDTATGVIYQGGYSMNHITGQESSGGKPRK</sequence>
<dbReference type="STRING" id="694327.DFW101_2063"/>
<dbReference type="HOGENOM" id="CLU_2616284_0_0_7"/>
<dbReference type="eggNOG" id="ENOG5032E26">
    <property type="taxonomic scope" value="Bacteria"/>
</dbReference>
<keyword evidence="1" id="KW-1133">Transmembrane helix</keyword>
<dbReference type="RefSeq" id="WP_009181452.1">
    <property type="nucleotide sequence ID" value="NZ_CM001368.1"/>
</dbReference>
<organism evidence="2 3">
    <name type="scientific">Solidesulfovibrio carbinoliphilus subsp. oakridgensis</name>
    <dbReference type="NCBI Taxonomy" id="694327"/>
    <lineage>
        <taxon>Bacteria</taxon>
        <taxon>Pseudomonadati</taxon>
        <taxon>Thermodesulfobacteriota</taxon>
        <taxon>Desulfovibrionia</taxon>
        <taxon>Desulfovibrionales</taxon>
        <taxon>Desulfovibrionaceae</taxon>
        <taxon>Solidesulfovibrio</taxon>
    </lineage>
</organism>
<keyword evidence="3" id="KW-1185">Reference proteome</keyword>
<proteinExistence type="predicted"/>
<evidence type="ECO:0000256" key="1">
    <source>
        <dbReference type="SAM" id="Phobius"/>
    </source>
</evidence>
<accession>G7Q855</accession>
<dbReference type="Proteomes" id="UP000004662">
    <property type="component" value="Chromosome"/>
</dbReference>
<protein>
    <submittedName>
        <fullName evidence="2">Uncharacterized protein</fullName>
    </submittedName>
</protein>
<name>G7Q855_9BACT</name>
<feature type="transmembrane region" description="Helical" evidence="1">
    <location>
        <begin position="12"/>
        <end position="29"/>
    </location>
</feature>
<dbReference type="EMBL" id="CM001368">
    <property type="protein sequence ID" value="EHJ48069.1"/>
    <property type="molecule type" value="Genomic_DNA"/>
</dbReference>
<reference evidence="3" key="1">
    <citation type="journal article" date="2015" name="Genome Announc.">
        <title>High-Quality Draft Genome Sequence of Desulfovibrio carbinoliphilus FW-101-2B, an Organic Acid-Oxidizing Sulfate-Reducing Bacterium Isolated from Uranium(VI)-Contaminated Groundwater.</title>
        <authorList>
            <person name="Ramsay B.D."/>
            <person name="Hwang C."/>
            <person name="Woo H.L."/>
            <person name="Carroll S.L."/>
            <person name="Lucas S."/>
            <person name="Han J."/>
            <person name="Lapidus A.L."/>
            <person name="Cheng J.F."/>
            <person name="Goodwin L.A."/>
            <person name="Pitluck S."/>
            <person name="Peters L."/>
            <person name="Chertkov O."/>
            <person name="Held B."/>
            <person name="Detter J.C."/>
            <person name="Han C.S."/>
            <person name="Tapia R."/>
            <person name="Land M.L."/>
            <person name="Hauser L.J."/>
            <person name="Kyrpides N.C."/>
            <person name="Ivanova N.N."/>
            <person name="Mikhailova N."/>
            <person name="Pagani I."/>
            <person name="Woyke T."/>
            <person name="Arkin A.P."/>
            <person name="Dehal P."/>
            <person name="Chivian D."/>
            <person name="Criddle C.S."/>
            <person name="Wu W."/>
            <person name="Chakraborty R."/>
            <person name="Hazen T.C."/>
            <person name="Fields M.W."/>
        </authorList>
    </citation>
    <scope>NUCLEOTIDE SEQUENCE [LARGE SCALE GENOMIC DNA]</scope>
    <source>
        <strain evidence="3">FW-101-2B</strain>
    </source>
</reference>
<keyword evidence="1" id="KW-0812">Transmembrane</keyword>
<gene>
    <name evidence="2" type="ORF">DFW101_2063</name>
</gene>
<dbReference type="AlphaFoldDB" id="G7Q855"/>
<evidence type="ECO:0000313" key="2">
    <source>
        <dbReference type="EMBL" id="EHJ48069.1"/>
    </source>
</evidence>
<keyword evidence="1" id="KW-0472">Membrane</keyword>
<evidence type="ECO:0000313" key="3">
    <source>
        <dbReference type="Proteomes" id="UP000004662"/>
    </source>
</evidence>